<feature type="region of interest" description="Disordered" evidence="1">
    <location>
        <begin position="91"/>
        <end position="115"/>
    </location>
</feature>
<sequence length="115" mass="13114">MQEQQRALEEDPGDYEENRERAFERDDHACQLCGEEGYPKTERGLVAYPVCAGDYHLDNLVTICNDCITDTLDSDEDDQKAADRLRLQAARAKEWISSNDPNSERTEQTDNAKDS</sequence>
<evidence type="ECO:0000313" key="3">
    <source>
        <dbReference type="Proteomes" id="UP000011680"/>
    </source>
</evidence>
<evidence type="ECO:0000313" key="2">
    <source>
        <dbReference type="EMBL" id="EMA56467.1"/>
    </source>
</evidence>
<name>M0NEQ9_9EURY</name>
<reference evidence="2 3" key="1">
    <citation type="journal article" date="2014" name="PLoS Genet.">
        <title>Phylogenetically driven sequencing of extremely halophilic archaea reveals strategies for static and dynamic osmo-response.</title>
        <authorList>
            <person name="Becker E.A."/>
            <person name="Seitzer P.M."/>
            <person name="Tritt A."/>
            <person name="Larsen D."/>
            <person name="Krusor M."/>
            <person name="Yao A.I."/>
            <person name="Wu D."/>
            <person name="Madern D."/>
            <person name="Eisen J.A."/>
            <person name="Darling A.E."/>
            <person name="Facciotti M.T."/>
        </authorList>
    </citation>
    <scope>NUCLEOTIDE SEQUENCE [LARGE SCALE GENOMIC DNA]</scope>
    <source>
        <strain evidence="2 3">JCM 13552</strain>
    </source>
</reference>
<organism evidence="2 3">
    <name type="scientific">Halococcus thailandensis JCM 13552</name>
    <dbReference type="NCBI Taxonomy" id="1227457"/>
    <lineage>
        <taxon>Archaea</taxon>
        <taxon>Methanobacteriati</taxon>
        <taxon>Methanobacteriota</taxon>
        <taxon>Stenosarchaea group</taxon>
        <taxon>Halobacteria</taxon>
        <taxon>Halobacteriales</taxon>
        <taxon>Halococcaceae</taxon>
        <taxon>Halococcus</taxon>
    </lineage>
</organism>
<accession>M0NEQ9</accession>
<comment type="caution">
    <text evidence="2">The sequence shown here is derived from an EMBL/GenBank/DDBJ whole genome shotgun (WGS) entry which is preliminary data.</text>
</comment>
<proteinExistence type="predicted"/>
<feature type="compositionally biased region" description="Basic and acidic residues" evidence="1">
    <location>
        <begin position="102"/>
        <end position="115"/>
    </location>
</feature>
<evidence type="ECO:0008006" key="4">
    <source>
        <dbReference type="Google" id="ProtNLM"/>
    </source>
</evidence>
<dbReference type="EMBL" id="AOMF01000037">
    <property type="protein sequence ID" value="EMA56467.1"/>
    <property type="molecule type" value="Genomic_DNA"/>
</dbReference>
<evidence type="ECO:0000256" key="1">
    <source>
        <dbReference type="SAM" id="MobiDB-lite"/>
    </source>
</evidence>
<protein>
    <recommendedName>
        <fullName evidence="4">HNH endonuclease</fullName>
    </recommendedName>
</protein>
<dbReference type="STRING" id="1227457.C451_02043"/>
<feature type="region of interest" description="Disordered" evidence="1">
    <location>
        <begin position="1"/>
        <end position="22"/>
    </location>
</feature>
<dbReference type="Proteomes" id="UP000011680">
    <property type="component" value="Unassembled WGS sequence"/>
</dbReference>
<gene>
    <name evidence="2" type="ORF">C451_02043</name>
</gene>
<keyword evidence="3" id="KW-1185">Reference proteome</keyword>
<dbReference type="AlphaFoldDB" id="M0NEQ9"/>
<dbReference type="PATRIC" id="fig|1227457.3.peg.363"/>